<dbReference type="AlphaFoldDB" id="V8QYM2"/>
<accession>V8QYM2</accession>
<protein>
    <submittedName>
        <fullName evidence="1">Uncharacterized protein</fullName>
    </submittedName>
</protein>
<reference evidence="1 2" key="1">
    <citation type="journal article" date="2014" name="Genome Announc.">
        <title>Draft Genome Sequence of Advenella kashmirensis Strain W13003, a Polycyclic Aromatic Hydrocarbon-Degrading Bacterium.</title>
        <authorList>
            <person name="Wang X."/>
            <person name="Jin D."/>
            <person name="Zhou L."/>
            <person name="Wu L."/>
            <person name="An W."/>
            <person name="Zhao L."/>
        </authorList>
    </citation>
    <scope>NUCLEOTIDE SEQUENCE [LARGE SCALE GENOMIC DNA]</scope>
    <source>
        <strain evidence="1 2">W13003</strain>
    </source>
</reference>
<sequence length="42" mass="4771">MNDFPCWDTTVFYHLVSLFFTCSEGMSEPARSALDYGAYNSP</sequence>
<evidence type="ECO:0000313" key="1">
    <source>
        <dbReference type="EMBL" id="ETF04747.1"/>
    </source>
</evidence>
<gene>
    <name evidence="1" type="ORF">W822_04920</name>
</gene>
<dbReference type="STRING" id="1424334.W822_04920"/>
<proteinExistence type="predicted"/>
<name>V8QYM2_9BURK</name>
<dbReference type="PATRIC" id="fig|1424334.3.peg.997"/>
<dbReference type="Proteomes" id="UP000018733">
    <property type="component" value="Unassembled WGS sequence"/>
</dbReference>
<dbReference type="EMBL" id="AYXT01000001">
    <property type="protein sequence ID" value="ETF04747.1"/>
    <property type="molecule type" value="Genomic_DNA"/>
</dbReference>
<organism evidence="1 2">
    <name type="scientific">Advenella kashmirensis W13003</name>
    <dbReference type="NCBI Taxonomy" id="1424334"/>
    <lineage>
        <taxon>Bacteria</taxon>
        <taxon>Pseudomonadati</taxon>
        <taxon>Pseudomonadota</taxon>
        <taxon>Betaproteobacteria</taxon>
        <taxon>Burkholderiales</taxon>
        <taxon>Alcaligenaceae</taxon>
    </lineage>
</organism>
<dbReference type="HOGENOM" id="CLU_3246088_0_0_4"/>
<evidence type="ECO:0000313" key="2">
    <source>
        <dbReference type="Proteomes" id="UP000018733"/>
    </source>
</evidence>
<keyword evidence="2" id="KW-1185">Reference proteome</keyword>
<comment type="caution">
    <text evidence="1">The sequence shown here is derived from an EMBL/GenBank/DDBJ whole genome shotgun (WGS) entry which is preliminary data.</text>
</comment>